<dbReference type="PANTHER" id="PTHR33112">
    <property type="entry name" value="DOMAIN PROTEIN, PUTATIVE-RELATED"/>
    <property type="match status" value="1"/>
</dbReference>
<evidence type="ECO:0000259" key="1">
    <source>
        <dbReference type="Pfam" id="PF06985"/>
    </source>
</evidence>
<accession>A0A8H7MCM4</accession>
<dbReference type="PANTHER" id="PTHR33112:SF1">
    <property type="entry name" value="HETEROKARYON INCOMPATIBILITY DOMAIN-CONTAINING PROTEIN"/>
    <property type="match status" value="1"/>
</dbReference>
<dbReference type="EMBL" id="RZGK01000013">
    <property type="protein sequence ID" value="KAF9694686.1"/>
    <property type="molecule type" value="Genomic_DNA"/>
</dbReference>
<dbReference type="AlphaFoldDB" id="A0A8H7MCM4"/>
<comment type="caution">
    <text evidence="2">The sequence shown here is derived from an EMBL/GenBank/DDBJ whole genome shotgun (WGS) entry which is preliminary data.</text>
</comment>
<reference evidence="2" key="1">
    <citation type="submission" date="2018-12" db="EMBL/GenBank/DDBJ databases">
        <authorList>
            <person name="Syme R.A."/>
            <person name="Farfan-Caceres L."/>
            <person name="Lichtenzveig J."/>
        </authorList>
    </citation>
    <scope>NUCLEOTIDE SEQUENCE</scope>
    <source>
        <strain evidence="2">Al4</strain>
    </source>
</reference>
<organism evidence="2 3">
    <name type="scientific">Ascochyta lentis</name>
    <dbReference type="NCBI Taxonomy" id="205686"/>
    <lineage>
        <taxon>Eukaryota</taxon>
        <taxon>Fungi</taxon>
        <taxon>Dikarya</taxon>
        <taxon>Ascomycota</taxon>
        <taxon>Pezizomycotina</taxon>
        <taxon>Dothideomycetes</taxon>
        <taxon>Pleosporomycetidae</taxon>
        <taxon>Pleosporales</taxon>
        <taxon>Pleosporineae</taxon>
        <taxon>Didymellaceae</taxon>
        <taxon>Ascochyta</taxon>
    </lineage>
</organism>
<evidence type="ECO:0000313" key="3">
    <source>
        <dbReference type="Proteomes" id="UP000651452"/>
    </source>
</evidence>
<dbReference type="OrthoDB" id="5428863at2759"/>
<protein>
    <recommendedName>
        <fullName evidence="1">Heterokaryon incompatibility domain-containing protein</fullName>
    </recommendedName>
</protein>
<feature type="domain" description="Heterokaryon incompatibility" evidence="1">
    <location>
        <begin position="118"/>
        <end position="241"/>
    </location>
</feature>
<dbReference type="Pfam" id="PF06985">
    <property type="entry name" value="HET"/>
    <property type="match status" value="1"/>
</dbReference>
<name>A0A8H7MCM4_9PLEO</name>
<keyword evidence="3" id="KW-1185">Reference proteome</keyword>
<gene>
    <name evidence="2" type="ORF">EKO04_007361</name>
</gene>
<proteinExistence type="predicted"/>
<dbReference type="Proteomes" id="UP000651452">
    <property type="component" value="Unassembled WGS sequence"/>
</dbReference>
<dbReference type="InterPro" id="IPR010730">
    <property type="entry name" value="HET"/>
</dbReference>
<sequence>MCDTTQVTAKLGTYYHTSTISRVCSGYVGCINVHDYRRLYDNNPFLLVTYLESHRVIPDLQALLPRYMDVDIVKGWLANRVDCHQACDRSQDTPRAPLLKVIDCERKVVVPAPAFCKYVALSYVWGHASAHPFTDGFDLGTNLPKTIADSIHVVKLLGFKYLWVDRYCIDQSNDEEKHAQIMQMADIYQDAHFTIFAAAGNDSDRGLPGVSDSLRVLPFMIEGLPAIAMSQWAKRGWTFQEAVFSRRRLFFTEGQYVFTCNTDVHHEVAGDPDDEVTVDRKMDHWLPRPMRYSADQMSQAMFYLEEYSTKDLSYDSDALNAISGAMNTFRKDSIYHIWGVPFQLTSLKNSTSQKSQQKSDHGFALLWRHPFGNTYRRPGFPSWSPVGWAGKIYWVYGGGYTEPITASMHNISIHTKHRDIPMSCFRPSVEQSSAHDTRVLRVASCTADVPLVGLGDSHRVAIPLNESYKAIHDVDWDVPTLELKNLAAIKGLLIPSEAQEAEVRNNCDCIMLIRSEGDHYERIGIVQPIPVTDKAFLDGYAICDNNLQIVDRRMELGHERKIVASDPRWWREYFKEETILLG</sequence>
<evidence type="ECO:0000313" key="2">
    <source>
        <dbReference type="EMBL" id="KAF9694686.1"/>
    </source>
</evidence>
<reference evidence="2" key="2">
    <citation type="submission" date="2020-09" db="EMBL/GenBank/DDBJ databases">
        <title>Reference genome assembly for Australian Ascochyta lentis isolate Al4.</title>
        <authorList>
            <person name="Lee R.C."/>
            <person name="Farfan-Caceres L.M."/>
            <person name="Debler J.W."/>
            <person name="Williams A.H."/>
            <person name="Henares B.M."/>
        </authorList>
    </citation>
    <scope>NUCLEOTIDE SEQUENCE</scope>
    <source>
        <strain evidence="2">Al4</strain>
    </source>
</reference>